<dbReference type="EMBL" id="MIJY01000010">
    <property type="protein sequence ID" value="OEG17727.1"/>
    <property type="molecule type" value="Genomic_DNA"/>
</dbReference>
<protein>
    <recommendedName>
        <fullName evidence="4">DUF4386 domain-containing protein</fullName>
    </recommendedName>
</protein>
<keyword evidence="1" id="KW-0472">Membrane</keyword>
<feature type="transmembrane region" description="Helical" evidence="1">
    <location>
        <begin position="12"/>
        <end position="31"/>
    </location>
</feature>
<evidence type="ECO:0000313" key="3">
    <source>
        <dbReference type="Proteomes" id="UP000095094"/>
    </source>
</evidence>
<keyword evidence="1" id="KW-1133">Transmembrane helix</keyword>
<gene>
    <name evidence="2" type="ORF">BCR25_17790</name>
</gene>
<keyword evidence="1" id="KW-0812">Transmembrane</keyword>
<evidence type="ECO:0000313" key="2">
    <source>
        <dbReference type="EMBL" id="OEG17727.1"/>
    </source>
</evidence>
<dbReference type="OrthoDB" id="7060422at2"/>
<feature type="transmembrane region" description="Helical" evidence="1">
    <location>
        <begin position="193"/>
        <end position="218"/>
    </location>
</feature>
<dbReference type="InterPro" id="IPR025495">
    <property type="entry name" value="DUF4386"/>
</dbReference>
<evidence type="ECO:0000256" key="1">
    <source>
        <dbReference type="SAM" id="Phobius"/>
    </source>
</evidence>
<dbReference type="AlphaFoldDB" id="A0A1E5GYH2"/>
<sequence>MENKIKYAKYAGIVYLLIAIIAPIAMMYIPSQLISNSSITETIKNIMGNQLLFSLGIGIETIVCLLEIVLSVILYTLFKEINATLSTIALVSRLSMTIIQAINALASLTVIGILTSSAMNGTDVNSVIFALLKYKELGVMIWQIFFGLHLIILGYLVYKSNYVARFFGILLSIASLGYLADSYFTIFQLNATVFSTIGSFLLVISTLGEVAITFRFLLKKINLPNLKQKVK</sequence>
<feature type="transmembrane region" description="Helical" evidence="1">
    <location>
        <begin position="98"/>
        <end position="119"/>
    </location>
</feature>
<name>A0A1E5GYH2_9ENTE</name>
<reference evidence="3" key="1">
    <citation type="submission" date="2016-09" db="EMBL/GenBank/DDBJ databases">
        <authorList>
            <person name="Gulvik C.A."/>
        </authorList>
    </citation>
    <scope>NUCLEOTIDE SEQUENCE [LARGE SCALE GENOMIC DNA]</scope>
    <source>
        <strain evidence="3">LMG 8895</strain>
    </source>
</reference>
<feature type="transmembrane region" description="Helical" evidence="1">
    <location>
        <begin position="165"/>
        <end position="187"/>
    </location>
</feature>
<organism evidence="2 3">
    <name type="scientific">Enterococcus termitis</name>
    <dbReference type="NCBI Taxonomy" id="332950"/>
    <lineage>
        <taxon>Bacteria</taxon>
        <taxon>Bacillati</taxon>
        <taxon>Bacillota</taxon>
        <taxon>Bacilli</taxon>
        <taxon>Lactobacillales</taxon>
        <taxon>Enterococcaceae</taxon>
        <taxon>Enterococcus</taxon>
    </lineage>
</organism>
<evidence type="ECO:0008006" key="4">
    <source>
        <dbReference type="Google" id="ProtNLM"/>
    </source>
</evidence>
<feature type="transmembrane region" description="Helical" evidence="1">
    <location>
        <begin position="139"/>
        <end position="158"/>
    </location>
</feature>
<proteinExistence type="predicted"/>
<accession>A0A1E5GYH2</accession>
<comment type="caution">
    <text evidence="2">The sequence shown here is derived from an EMBL/GenBank/DDBJ whole genome shotgun (WGS) entry which is preliminary data.</text>
</comment>
<feature type="transmembrane region" description="Helical" evidence="1">
    <location>
        <begin position="51"/>
        <end position="78"/>
    </location>
</feature>
<dbReference type="Proteomes" id="UP000095094">
    <property type="component" value="Unassembled WGS sequence"/>
</dbReference>
<dbReference type="RefSeq" id="WP_069662898.1">
    <property type="nucleotide sequence ID" value="NZ_JBHUJJ010000001.1"/>
</dbReference>
<dbReference type="Pfam" id="PF14329">
    <property type="entry name" value="DUF4386"/>
    <property type="match status" value="1"/>
</dbReference>
<keyword evidence="3" id="KW-1185">Reference proteome</keyword>